<keyword evidence="10 12" id="KW-0413">Isomerase</keyword>
<dbReference type="RefSeq" id="WP_209627941.1">
    <property type="nucleotide sequence ID" value="NZ_PRDG01000003.1"/>
</dbReference>
<keyword evidence="8 12" id="KW-0067">ATP-binding</keyword>
<keyword evidence="1 12" id="KW-0639">Primosome</keyword>
<evidence type="ECO:0000256" key="1">
    <source>
        <dbReference type="ARBA" id="ARBA00022515"/>
    </source>
</evidence>
<dbReference type="PROSITE" id="PS51192">
    <property type="entry name" value="HELICASE_ATP_BIND_1"/>
    <property type="match status" value="1"/>
</dbReference>
<comment type="caution">
    <text evidence="15">The sequence shown here is derived from an EMBL/GenBank/DDBJ whole genome shotgun (WGS) entry which is preliminary data.</text>
</comment>
<evidence type="ECO:0000256" key="11">
    <source>
        <dbReference type="ARBA" id="ARBA00023236"/>
    </source>
</evidence>
<dbReference type="Proteomes" id="UP001519296">
    <property type="component" value="Unassembled WGS sequence"/>
</dbReference>
<proteinExistence type="inferred from homology"/>
<dbReference type="NCBIfam" id="NF004066">
    <property type="entry name" value="PRK05580.1-3"/>
    <property type="match status" value="1"/>
</dbReference>
<evidence type="ECO:0000256" key="3">
    <source>
        <dbReference type="ARBA" id="ARBA00022723"/>
    </source>
</evidence>
<feature type="domain" description="Helicase C-terminal" evidence="14">
    <location>
        <begin position="540"/>
        <end position="708"/>
    </location>
</feature>
<feature type="binding site" evidence="12">
    <location>
        <position position="508"/>
    </location>
    <ligand>
        <name>Zn(2+)</name>
        <dbReference type="ChEBI" id="CHEBI:29105"/>
        <label>1</label>
    </ligand>
</feature>
<dbReference type="SUPFAM" id="SSF52540">
    <property type="entry name" value="P-loop containing nucleoside triphosphate hydrolases"/>
    <property type="match status" value="2"/>
</dbReference>
<feature type="domain" description="Helicase ATP-binding" evidence="13">
    <location>
        <begin position="276"/>
        <end position="442"/>
    </location>
</feature>
<dbReference type="InterPro" id="IPR006935">
    <property type="entry name" value="Helicase/UvrB_N"/>
</dbReference>
<dbReference type="Pfam" id="PF18074">
    <property type="entry name" value="PriA_C"/>
    <property type="match status" value="1"/>
</dbReference>
<evidence type="ECO:0000256" key="9">
    <source>
        <dbReference type="ARBA" id="ARBA00023125"/>
    </source>
</evidence>
<dbReference type="Pfam" id="PF18319">
    <property type="entry name" value="Zn_ribbon_PriA"/>
    <property type="match status" value="1"/>
</dbReference>
<keyword evidence="11" id="KW-0742">SOS response</keyword>
<evidence type="ECO:0000256" key="7">
    <source>
        <dbReference type="ARBA" id="ARBA00022833"/>
    </source>
</evidence>
<sequence>MQVAQVIVDVPLMQTDKPYSYLVPSQFEGLLEVGMRVHVPFGQGNRLIQGLVLGLFNQDSQHVAETEELKEIVEVLDVSPVLNQEQIWLADQLRKTVFSYKITILKAMLPGFLNSSYDKILYPTDLLTAEEEAQLFAGRQKMHFSDLDKDRQAQIMRLAQKGKIRLEYQALDKKKIKTEKWYRPDLAVLAQLELPKAAKKKQALKDYLLAQPQELLASDLGQEFSRPIINYFIEQGALLVEEREVNRAAAYFEKNYQSKRLELNEEQAFVVQQLVQKIGQPSKPLLLEGVTGSGKTEVYLQLIEEVLKRGKTAIMLVPEISLTPQVTERFIGRFGKQVALLHSGLSDGEKYDEWRKVERGQAQIVVGARSAIFAPLKNIGAIIIDEEHEASYKQDSNPRYHAREVALLRAQYNQAILLLGSATPSLESRARASRAVYDFLQLKKRANPLAQIPQVEVLDFRDYLGQNETSNFTPALLEAIEATLARGEQVVLMLNRRGYSSFVMCRECGTVDTCPNCDISLTLHMDSKTMNCHYCGFSKGIPRVCPNCSSTSIRYYGTGTQKAYDELSQLFPQAKILRMDVDTTRKKGSHEKLLSSFGRGEAHILLGTQMIAKGLDFPNVTLVGVLNADIALNLPDFRSSERTFQLLTQVAGRAGRAEKAGRVLIQTYNPNHYAIRFAKDQDYESFYAYEMAIRKQLSYPPYYFTVGLTLSHQEEDFVLKKAYEVMDILRANLSEQIQILGPTPKPIARTHNLYHYQILLKYRQEAGLELALNGVLEWTQARENKDLRLSIDNEPQSFI</sequence>
<dbReference type="PANTHER" id="PTHR30580:SF0">
    <property type="entry name" value="PRIMOSOMAL PROTEIN N"/>
    <property type="match status" value="1"/>
</dbReference>
<feature type="binding site" evidence="12">
    <location>
        <position position="505"/>
    </location>
    <ligand>
        <name>Zn(2+)</name>
        <dbReference type="ChEBI" id="CHEBI:29105"/>
        <label>1</label>
    </ligand>
</feature>
<dbReference type="Pfam" id="PF17764">
    <property type="entry name" value="PriA_3primeBD"/>
    <property type="match status" value="1"/>
</dbReference>
<keyword evidence="6 12" id="KW-0347">Helicase</keyword>
<evidence type="ECO:0000313" key="16">
    <source>
        <dbReference type="Proteomes" id="UP001519296"/>
    </source>
</evidence>
<keyword evidence="11" id="KW-0227">DNA damage</keyword>
<dbReference type="NCBIfam" id="TIGR00595">
    <property type="entry name" value="priA"/>
    <property type="match status" value="1"/>
</dbReference>
<dbReference type="Gene3D" id="3.40.50.300">
    <property type="entry name" value="P-loop containing nucleotide triphosphate hydrolases"/>
    <property type="match status" value="2"/>
</dbReference>
<comment type="cofactor">
    <cofactor evidence="12">
        <name>Zn(2+)</name>
        <dbReference type="ChEBI" id="CHEBI:29105"/>
    </cofactor>
    <text evidence="12">Binds 2 zinc ions per subunit.</text>
</comment>
<feature type="binding site" evidence="12">
    <location>
        <position position="545"/>
    </location>
    <ligand>
        <name>Zn(2+)</name>
        <dbReference type="ChEBI" id="CHEBI:29105"/>
        <label>1</label>
    </ligand>
</feature>
<evidence type="ECO:0000259" key="13">
    <source>
        <dbReference type="PROSITE" id="PS51192"/>
    </source>
</evidence>
<dbReference type="Pfam" id="PF00271">
    <property type="entry name" value="Helicase_C"/>
    <property type="match status" value="1"/>
</dbReference>
<feature type="binding site" evidence="12">
    <location>
        <position position="535"/>
    </location>
    <ligand>
        <name>Zn(2+)</name>
        <dbReference type="ChEBI" id="CHEBI:29105"/>
        <label>2</label>
    </ligand>
</feature>
<dbReference type="CDD" id="cd18804">
    <property type="entry name" value="SF2_C_priA"/>
    <property type="match status" value="1"/>
</dbReference>
<feature type="binding site" evidence="12">
    <location>
        <position position="532"/>
    </location>
    <ligand>
        <name>Zn(2+)</name>
        <dbReference type="ChEBI" id="CHEBI:29105"/>
        <label>2</label>
    </ligand>
</feature>
<dbReference type="EC" id="5.6.2.4" evidence="12"/>
<evidence type="ECO:0000256" key="6">
    <source>
        <dbReference type="ARBA" id="ARBA00022806"/>
    </source>
</evidence>
<dbReference type="SMART" id="SM00487">
    <property type="entry name" value="DEXDc"/>
    <property type="match status" value="1"/>
</dbReference>
<comment type="catalytic activity">
    <reaction evidence="12">
        <text>ATP + H2O = ADP + phosphate + H(+)</text>
        <dbReference type="Rhea" id="RHEA:13065"/>
        <dbReference type="ChEBI" id="CHEBI:15377"/>
        <dbReference type="ChEBI" id="CHEBI:15378"/>
        <dbReference type="ChEBI" id="CHEBI:30616"/>
        <dbReference type="ChEBI" id="CHEBI:43474"/>
        <dbReference type="ChEBI" id="CHEBI:456216"/>
        <dbReference type="EC" id="5.6.2.4"/>
    </reaction>
</comment>
<dbReference type="SMART" id="SM00490">
    <property type="entry name" value="HELICc"/>
    <property type="match status" value="1"/>
</dbReference>
<dbReference type="EMBL" id="PRDG01000003">
    <property type="protein sequence ID" value="MBP2623443.1"/>
    <property type="molecule type" value="Genomic_DNA"/>
</dbReference>
<keyword evidence="2 12" id="KW-0235">DNA replication</keyword>
<dbReference type="InterPro" id="IPR041222">
    <property type="entry name" value="PriA_3primeBD"/>
</dbReference>
<keyword evidence="4 12" id="KW-0547">Nucleotide-binding</keyword>
<dbReference type="Gene3D" id="3.40.1440.60">
    <property type="entry name" value="PriA, 3(prime) DNA-binding domain"/>
    <property type="match status" value="1"/>
</dbReference>
<keyword evidence="7 12" id="KW-0862">Zinc</keyword>
<feature type="binding site" evidence="12">
    <location>
        <position position="517"/>
    </location>
    <ligand>
        <name>Zn(2+)</name>
        <dbReference type="ChEBI" id="CHEBI:29105"/>
        <label>2</label>
    </ligand>
</feature>
<dbReference type="InterPro" id="IPR027417">
    <property type="entry name" value="P-loop_NTPase"/>
</dbReference>
<feature type="binding site" evidence="12">
    <location>
        <position position="548"/>
    </location>
    <ligand>
        <name>Zn(2+)</name>
        <dbReference type="ChEBI" id="CHEBI:29105"/>
        <label>1</label>
    </ligand>
</feature>
<organism evidence="15 16">
    <name type="scientific">Streptococcus oricebi</name>
    <dbReference type="NCBI Taxonomy" id="1547447"/>
    <lineage>
        <taxon>Bacteria</taxon>
        <taxon>Bacillati</taxon>
        <taxon>Bacillota</taxon>
        <taxon>Bacilli</taxon>
        <taxon>Lactobacillales</taxon>
        <taxon>Streptococcaceae</taxon>
        <taxon>Streptococcus</taxon>
    </lineage>
</organism>
<dbReference type="NCBIfam" id="NF004068">
    <property type="entry name" value="PRK05580.1-5"/>
    <property type="match status" value="1"/>
</dbReference>
<dbReference type="InterPro" id="IPR042115">
    <property type="entry name" value="PriA_3primeBD_sf"/>
</dbReference>
<evidence type="ECO:0000256" key="4">
    <source>
        <dbReference type="ARBA" id="ARBA00022741"/>
    </source>
</evidence>
<evidence type="ECO:0000256" key="12">
    <source>
        <dbReference type="HAMAP-Rule" id="MF_00983"/>
    </source>
</evidence>
<evidence type="ECO:0000256" key="5">
    <source>
        <dbReference type="ARBA" id="ARBA00022801"/>
    </source>
</evidence>
<protein>
    <recommendedName>
        <fullName evidence="12">Replication restart protein PriA</fullName>
    </recommendedName>
    <alternativeName>
        <fullName evidence="12">ATP-dependent DNA helicase PriA</fullName>
        <ecNumber evidence="12">5.6.2.4</ecNumber>
    </alternativeName>
    <alternativeName>
        <fullName evidence="12">DNA 3'-5' helicase PriA</fullName>
    </alternativeName>
</protein>
<comment type="catalytic activity">
    <reaction evidence="12">
        <text>Couples ATP hydrolysis with the unwinding of duplex DNA by translocating in the 3'-5' direction.</text>
        <dbReference type="EC" id="5.6.2.4"/>
    </reaction>
</comment>
<dbReference type="CDD" id="cd17929">
    <property type="entry name" value="DEXHc_priA"/>
    <property type="match status" value="1"/>
</dbReference>
<comment type="function">
    <text evidence="12">Initiates the restart of stalled replication forks, which reloads the replicative helicase on sites other than the origin of replication. Recognizes and binds to abandoned replication forks and remodels them to uncover a helicase loading site. Promotes assembly of the primosome at these replication forks.</text>
</comment>
<dbReference type="PROSITE" id="PS51194">
    <property type="entry name" value="HELICASE_CTER"/>
    <property type="match status" value="1"/>
</dbReference>
<dbReference type="PANTHER" id="PTHR30580">
    <property type="entry name" value="PRIMOSOMAL PROTEIN N"/>
    <property type="match status" value="1"/>
</dbReference>
<gene>
    <name evidence="12" type="primary">priA</name>
    <name evidence="15" type="ORF">C4K46_05750</name>
</gene>
<keyword evidence="3 12" id="KW-0479">Metal-binding</keyword>
<evidence type="ECO:0000313" key="15">
    <source>
        <dbReference type="EMBL" id="MBP2623443.1"/>
    </source>
</evidence>
<comment type="similarity">
    <text evidence="12">Belongs to the helicase family. PriA subfamily.</text>
</comment>
<dbReference type="Pfam" id="PF04851">
    <property type="entry name" value="ResIII"/>
    <property type="match status" value="1"/>
</dbReference>
<reference evidence="15 16" key="1">
    <citation type="submission" date="2018-02" db="EMBL/GenBank/DDBJ databases">
        <title>Draft genome sequence of Streptococcus oricebi CCUG 70868T type strain.</title>
        <authorList>
            <person name="Mendez V."/>
            <person name="Salva-Serra F."/>
            <person name="Jaen-Luchoro D."/>
            <person name="Gonzales-Siles L."/>
            <person name="Karlsson R."/>
            <person name="Engstrom-Jakobsson H."/>
            <person name="Busquets A."/>
            <person name="Gomila M."/>
            <person name="Pineiro-Iglesias B."/>
            <person name="Bennasar-Figueras A."/>
            <person name="Seeger M."/>
            <person name="Moore E."/>
        </authorList>
    </citation>
    <scope>NUCLEOTIDE SEQUENCE [LARGE SCALE GENOMIC DNA]</scope>
    <source>
        <strain evidence="15 16">CCUG 70868</strain>
    </source>
</reference>
<dbReference type="InterPro" id="IPR014001">
    <property type="entry name" value="Helicase_ATP-bd"/>
</dbReference>
<keyword evidence="5 12" id="KW-0378">Hydrolase</keyword>
<comment type="subunit">
    <text evidence="12">Component of the replication restart primosome.</text>
</comment>
<dbReference type="InterPro" id="IPR001650">
    <property type="entry name" value="Helicase_C-like"/>
</dbReference>
<name>A0ABS5B3N2_9STRE</name>
<keyword evidence="9 12" id="KW-0238">DNA-binding</keyword>
<keyword evidence="16" id="KW-1185">Reference proteome</keyword>
<feature type="binding site" evidence="12">
    <location>
        <position position="514"/>
    </location>
    <ligand>
        <name>Zn(2+)</name>
        <dbReference type="ChEBI" id="CHEBI:29105"/>
        <label>2</label>
    </ligand>
</feature>
<dbReference type="HAMAP" id="MF_00983">
    <property type="entry name" value="PriA"/>
    <property type="match status" value="1"/>
</dbReference>
<dbReference type="InterPro" id="IPR040498">
    <property type="entry name" value="PriA_CRR"/>
</dbReference>
<evidence type="ECO:0000256" key="8">
    <source>
        <dbReference type="ARBA" id="ARBA00022840"/>
    </source>
</evidence>
<evidence type="ECO:0000259" key="14">
    <source>
        <dbReference type="PROSITE" id="PS51194"/>
    </source>
</evidence>
<evidence type="ECO:0000256" key="2">
    <source>
        <dbReference type="ARBA" id="ARBA00022705"/>
    </source>
</evidence>
<evidence type="ECO:0000256" key="10">
    <source>
        <dbReference type="ARBA" id="ARBA00023235"/>
    </source>
</evidence>
<accession>A0ABS5B3N2</accession>
<dbReference type="InterPro" id="IPR041236">
    <property type="entry name" value="PriA_C"/>
</dbReference>
<dbReference type="InterPro" id="IPR005259">
    <property type="entry name" value="PriA"/>
</dbReference>